<dbReference type="PANTHER" id="PTHR10962">
    <property type="entry name" value="INTEGRAL TRANSMEMBRANE PROTEIN 2"/>
    <property type="match status" value="1"/>
</dbReference>
<evidence type="ECO:0000313" key="13">
    <source>
        <dbReference type="Proteomes" id="UP000005408"/>
    </source>
</evidence>
<evidence type="ECO:0000256" key="10">
    <source>
        <dbReference type="SAM" id="MobiDB-lite"/>
    </source>
</evidence>
<keyword evidence="6 9" id="KW-0472">Membrane</keyword>
<evidence type="ECO:0000256" key="1">
    <source>
        <dbReference type="ARBA" id="ARBA00004606"/>
    </source>
</evidence>
<organism evidence="12 13">
    <name type="scientific">Magallana gigas</name>
    <name type="common">Pacific oyster</name>
    <name type="synonym">Crassostrea gigas</name>
    <dbReference type="NCBI Taxonomy" id="29159"/>
    <lineage>
        <taxon>Eukaryota</taxon>
        <taxon>Metazoa</taxon>
        <taxon>Spiralia</taxon>
        <taxon>Lophotrochozoa</taxon>
        <taxon>Mollusca</taxon>
        <taxon>Bivalvia</taxon>
        <taxon>Autobranchia</taxon>
        <taxon>Pteriomorphia</taxon>
        <taxon>Ostreida</taxon>
        <taxon>Ostreoidea</taxon>
        <taxon>Ostreidae</taxon>
        <taxon>Magallana</taxon>
    </lineage>
</organism>
<keyword evidence="5 9" id="KW-1133">Transmembrane helix</keyword>
<evidence type="ECO:0000313" key="12">
    <source>
        <dbReference type="EnsemblMetazoa" id="G16325.1:cds"/>
    </source>
</evidence>
<keyword evidence="8" id="KW-0325">Glycoprotein</keyword>
<dbReference type="Pfam" id="PF04089">
    <property type="entry name" value="BRICHOS"/>
    <property type="match status" value="1"/>
</dbReference>
<keyword evidence="7" id="KW-1015">Disulfide bond</keyword>
<evidence type="ECO:0000256" key="3">
    <source>
        <dbReference type="ARBA" id="ARBA00022692"/>
    </source>
</evidence>
<reference evidence="12" key="1">
    <citation type="submission" date="2022-08" db="UniProtKB">
        <authorList>
            <consortium name="EnsemblMetazoa"/>
        </authorList>
    </citation>
    <scope>IDENTIFICATION</scope>
    <source>
        <strain evidence="12">05x7-T-G4-1.051#20</strain>
    </source>
</reference>
<dbReference type="GO" id="GO:0042985">
    <property type="term" value="P:negative regulation of amyloid precursor protein biosynthetic process"/>
    <property type="evidence" value="ECO:0007669"/>
    <property type="project" value="TreeGrafter"/>
</dbReference>
<evidence type="ECO:0000256" key="2">
    <source>
        <dbReference type="ARBA" id="ARBA00006794"/>
    </source>
</evidence>
<keyword evidence="4 9" id="KW-0735">Signal-anchor</keyword>
<protein>
    <recommendedName>
        <fullName evidence="9">Integral membrane protein 2</fullName>
    </recommendedName>
</protein>
<dbReference type="PANTHER" id="PTHR10962:SF1">
    <property type="entry name" value="INTEGRAL MEMBRANE PROTEIN 2"/>
    <property type="match status" value="1"/>
</dbReference>
<dbReference type="InterPro" id="IPR040145">
    <property type="entry name" value="ITM2"/>
</dbReference>
<keyword evidence="13" id="KW-1185">Reference proteome</keyword>
<comment type="similarity">
    <text evidence="2 9">Belongs to the ITM2 family.</text>
</comment>
<evidence type="ECO:0000256" key="5">
    <source>
        <dbReference type="ARBA" id="ARBA00022989"/>
    </source>
</evidence>
<dbReference type="PROSITE" id="PS50869">
    <property type="entry name" value="BRICHOS"/>
    <property type="match status" value="1"/>
</dbReference>
<feature type="region of interest" description="Disordered" evidence="10">
    <location>
        <begin position="129"/>
        <end position="148"/>
    </location>
</feature>
<feature type="compositionally biased region" description="Basic residues" evidence="10">
    <location>
        <begin position="139"/>
        <end position="148"/>
    </location>
</feature>
<evidence type="ECO:0000256" key="9">
    <source>
        <dbReference type="RuleBase" id="RU367061"/>
    </source>
</evidence>
<feature type="transmembrane region" description="Helical" evidence="9">
    <location>
        <begin position="51"/>
        <end position="76"/>
    </location>
</feature>
<proteinExistence type="inferred from homology"/>
<evidence type="ECO:0000256" key="8">
    <source>
        <dbReference type="ARBA" id="ARBA00023180"/>
    </source>
</evidence>
<dbReference type="GO" id="GO:0001540">
    <property type="term" value="F:amyloid-beta binding"/>
    <property type="evidence" value="ECO:0007669"/>
    <property type="project" value="TreeGrafter"/>
</dbReference>
<accession>A0A8W8IXN6</accession>
<comment type="subcellular location">
    <subcellularLocation>
        <location evidence="1 9">Membrane</location>
        <topology evidence="1 9">Single-pass type II membrane protein</topology>
    </subcellularLocation>
</comment>
<dbReference type="EnsemblMetazoa" id="G16325.1">
    <property type="protein sequence ID" value="G16325.1:cds"/>
    <property type="gene ID" value="G16325"/>
</dbReference>
<evidence type="ECO:0000259" key="11">
    <source>
        <dbReference type="PROSITE" id="PS50869"/>
    </source>
</evidence>
<dbReference type="Gene3D" id="3.30.390.150">
    <property type="match status" value="1"/>
</dbReference>
<keyword evidence="3 9" id="KW-0812">Transmembrane</keyword>
<name>A0A8W8IXN6_MAGGI</name>
<dbReference type="Proteomes" id="UP000005408">
    <property type="component" value="Unassembled WGS sequence"/>
</dbReference>
<dbReference type="GO" id="GO:0070062">
    <property type="term" value="C:extracellular exosome"/>
    <property type="evidence" value="ECO:0007669"/>
    <property type="project" value="TreeGrafter"/>
</dbReference>
<dbReference type="SMART" id="SM01039">
    <property type="entry name" value="BRICHOS"/>
    <property type="match status" value="1"/>
</dbReference>
<feature type="domain" description="BRICHOS" evidence="11">
    <location>
        <begin position="175"/>
        <end position="270"/>
    </location>
</feature>
<sequence>MTIYKVNNQEKNEKKDILEQKLLAAVVADSEVPDTHVEVDVAPPPRRHSRAWLNLFLILVAILVLAAGITGGVLLYKRLSHKIIRGQCGFRADLQYDYQSTMMDNDIRPDAPKDPYFLSNQQVDQQWSKDKTEEPVLNKPHKHHRHHRPQMMHYDLSEDVQVIDDQVERIHMPSFKDFRDTMILHDFQKNYTAIVDYDKRSCYIMKLDRVKVTPPKDWIDLIQKFATGYYMPRADVLRKQYRVTLPALKDISFLGRYIEKECLYFQTYTMEKMVGDHFIAKRDVRGLSNARYSYYEPRINSYIQMQLFKSQ</sequence>
<dbReference type="GO" id="GO:0005886">
    <property type="term" value="C:plasma membrane"/>
    <property type="evidence" value="ECO:0007669"/>
    <property type="project" value="UniProtKB-UniRule"/>
</dbReference>
<evidence type="ECO:0000256" key="4">
    <source>
        <dbReference type="ARBA" id="ARBA00022968"/>
    </source>
</evidence>
<dbReference type="InterPro" id="IPR007084">
    <property type="entry name" value="BRICHOS_dom"/>
</dbReference>
<dbReference type="GO" id="GO:0005794">
    <property type="term" value="C:Golgi apparatus"/>
    <property type="evidence" value="ECO:0007669"/>
    <property type="project" value="TreeGrafter"/>
</dbReference>
<dbReference type="AlphaFoldDB" id="A0A8W8IXN6"/>
<evidence type="ECO:0000256" key="7">
    <source>
        <dbReference type="ARBA" id="ARBA00023157"/>
    </source>
</evidence>
<keyword evidence="9" id="KW-1003">Cell membrane</keyword>
<evidence type="ECO:0000256" key="6">
    <source>
        <dbReference type="ARBA" id="ARBA00023136"/>
    </source>
</evidence>